<gene>
    <name evidence="2" type="ORF">A5630_07525</name>
</gene>
<dbReference type="RefSeq" id="WP_064986090.1">
    <property type="nucleotide sequence ID" value="NZ_LZLC01000250.1"/>
</dbReference>
<reference evidence="2 3" key="1">
    <citation type="submission" date="2016-06" db="EMBL/GenBank/DDBJ databases">
        <authorList>
            <person name="Kjaerup R.B."/>
            <person name="Dalgaard T.S."/>
            <person name="Juul-Madsen H.R."/>
        </authorList>
    </citation>
    <scope>NUCLEOTIDE SEQUENCE [LARGE SCALE GENOMIC DNA]</scope>
    <source>
        <strain evidence="2 3">1127319.6</strain>
    </source>
</reference>
<evidence type="ECO:0000313" key="2">
    <source>
        <dbReference type="EMBL" id="OBJ36234.1"/>
    </source>
</evidence>
<organism evidence="2 3">
    <name type="scientific">Mycolicibacterium mucogenicum</name>
    <name type="common">Mycobacterium mucogenicum</name>
    <dbReference type="NCBI Taxonomy" id="56689"/>
    <lineage>
        <taxon>Bacteria</taxon>
        <taxon>Bacillati</taxon>
        <taxon>Actinomycetota</taxon>
        <taxon>Actinomycetes</taxon>
        <taxon>Mycobacteriales</taxon>
        <taxon>Mycobacteriaceae</taxon>
        <taxon>Mycolicibacterium</taxon>
    </lineage>
</organism>
<proteinExistence type="predicted"/>
<evidence type="ECO:0000256" key="1">
    <source>
        <dbReference type="SAM" id="MobiDB-lite"/>
    </source>
</evidence>
<dbReference type="OrthoDB" id="4762007at2"/>
<feature type="region of interest" description="Disordered" evidence="1">
    <location>
        <begin position="186"/>
        <end position="207"/>
    </location>
</feature>
<protein>
    <submittedName>
        <fullName evidence="2">Uncharacterized protein</fullName>
    </submittedName>
</protein>
<dbReference type="AlphaFoldDB" id="A0A1A3GLJ1"/>
<dbReference type="Proteomes" id="UP000093898">
    <property type="component" value="Unassembled WGS sequence"/>
</dbReference>
<evidence type="ECO:0000313" key="3">
    <source>
        <dbReference type="Proteomes" id="UP000093898"/>
    </source>
</evidence>
<accession>A0A1A3GLJ1</accession>
<sequence>MVGQFTRIIQHPTSIIGGAPLTGLVPGVKPKPGQNPPLLTPGGSATFSASVPTPANTGAPQPAAALTPEPTKNSQDTGVATEPKPPLAQLPLAVAQVPLTALDLVKTTIPTVVEAVPIPGLAALPVFADALINPIETTVRELATAASNLPFLQYTPGMPAIQLPPDSRAFPQNSPQLPKTFAASADSLPRDISPGAPGTTDKPVPPVRPRDVFAAETHLVAAKDFRPGYPDYLRAAGLSEVAAVAVPGFAGIITLTAAGGLVGYRQARATSSAPARAQRFVN</sequence>
<feature type="region of interest" description="Disordered" evidence="1">
    <location>
        <begin position="26"/>
        <end position="85"/>
    </location>
</feature>
<feature type="compositionally biased region" description="Polar residues" evidence="1">
    <location>
        <begin position="43"/>
        <end position="59"/>
    </location>
</feature>
<comment type="caution">
    <text evidence="2">The sequence shown here is derived from an EMBL/GenBank/DDBJ whole genome shotgun (WGS) entry which is preliminary data.</text>
</comment>
<dbReference type="EMBL" id="LZLC01000250">
    <property type="protein sequence ID" value="OBJ36234.1"/>
    <property type="molecule type" value="Genomic_DNA"/>
</dbReference>
<name>A0A1A3GLJ1_MYCMU</name>